<dbReference type="GO" id="GO:0005656">
    <property type="term" value="C:nuclear pre-replicative complex"/>
    <property type="evidence" value="ECO:0007669"/>
    <property type="project" value="TreeGrafter"/>
</dbReference>
<dbReference type="PROSITE" id="PS50082">
    <property type="entry name" value="WD_REPEATS_2"/>
    <property type="match status" value="1"/>
</dbReference>
<dbReference type="AlphaFoldDB" id="A0A6L2JHE6"/>
<evidence type="ECO:0000256" key="1">
    <source>
        <dbReference type="PROSITE-ProRule" id="PRU00221"/>
    </source>
</evidence>
<dbReference type="SUPFAM" id="SSF50998">
    <property type="entry name" value="Quinoprotein alcohol dehydrogenase-like"/>
    <property type="match status" value="1"/>
</dbReference>
<dbReference type="PANTHER" id="PTHR18763">
    <property type="entry name" value="WD-REPEAT PROTEIN 18"/>
    <property type="match status" value="1"/>
</dbReference>
<dbReference type="InterPro" id="IPR015943">
    <property type="entry name" value="WD40/YVTN_repeat-like_dom_sf"/>
</dbReference>
<name>A0A6L2JHE6_TANCI</name>
<reference evidence="2" key="1">
    <citation type="journal article" date="2019" name="Sci. Rep.">
        <title>Draft genome of Tanacetum cinerariifolium, the natural source of mosquito coil.</title>
        <authorList>
            <person name="Yamashiro T."/>
            <person name="Shiraishi A."/>
            <person name="Satake H."/>
            <person name="Nakayama K."/>
        </authorList>
    </citation>
    <scope>NUCLEOTIDE SEQUENCE</scope>
</reference>
<accession>A0A6L2JHE6</accession>
<comment type="caution">
    <text evidence="2">The sequence shown here is derived from an EMBL/GenBank/DDBJ whole genome shotgun (WGS) entry which is preliminary data.</text>
</comment>
<dbReference type="GO" id="GO:0006261">
    <property type="term" value="P:DNA-templated DNA replication"/>
    <property type="evidence" value="ECO:0007669"/>
    <property type="project" value="TreeGrafter"/>
</dbReference>
<sequence length="268" mass="28832">MSLLPTTPEIVLIASPDGPVTAYDPYTGTVIARFSGSRCPRNGITVISNNQFACTHVSDTGVSSVHLYNWWSMSCVQSIPLPEHVAPLVATTNGSYLFSGGVSDHIHSVSVPSGSDDGTIAVIPTLMLLDVSPDTKFGCSSFRRKDLKVQTRKQVASGREAWVWGRKHDGAVVSMDMLNHGQTLFTVSENGQIHVWETVGGKIVTSFSEKIRGVSGVVMVRERGSFGTREIESEECGSDSSEAKVGKVVTVEAEMEEALKVVAEDRGE</sequence>
<dbReference type="InterPro" id="IPR045227">
    <property type="entry name" value="WDR18/Ipi3/RID3"/>
</dbReference>
<evidence type="ECO:0000313" key="2">
    <source>
        <dbReference type="EMBL" id="GEU36179.1"/>
    </source>
</evidence>
<dbReference type="InterPro" id="IPR011047">
    <property type="entry name" value="Quinoprotein_ADH-like_sf"/>
</dbReference>
<dbReference type="EMBL" id="BKCJ010000778">
    <property type="protein sequence ID" value="GEU36179.1"/>
    <property type="molecule type" value="Genomic_DNA"/>
</dbReference>
<organism evidence="2">
    <name type="scientific">Tanacetum cinerariifolium</name>
    <name type="common">Dalmatian daisy</name>
    <name type="synonym">Chrysanthemum cinerariifolium</name>
    <dbReference type="NCBI Taxonomy" id="118510"/>
    <lineage>
        <taxon>Eukaryota</taxon>
        <taxon>Viridiplantae</taxon>
        <taxon>Streptophyta</taxon>
        <taxon>Embryophyta</taxon>
        <taxon>Tracheophyta</taxon>
        <taxon>Spermatophyta</taxon>
        <taxon>Magnoliopsida</taxon>
        <taxon>eudicotyledons</taxon>
        <taxon>Gunneridae</taxon>
        <taxon>Pentapetalae</taxon>
        <taxon>asterids</taxon>
        <taxon>campanulids</taxon>
        <taxon>Asterales</taxon>
        <taxon>Asteraceae</taxon>
        <taxon>Asteroideae</taxon>
        <taxon>Anthemideae</taxon>
        <taxon>Anthemidinae</taxon>
        <taxon>Tanacetum</taxon>
    </lineage>
</organism>
<protein>
    <submittedName>
        <fullName evidence="2">Protein root initiation defective 3-like</fullName>
    </submittedName>
</protein>
<dbReference type="InterPro" id="IPR001680">
    <property type="entry name" value="WD40_rpt"/>
</dbReference>
<dbReference type="GO" id="GO:0120330">
    <property type="term" value="C:rixosome complex"/>
    <property type="evidence" value="ECO:0007669"/>
    <property type="project" value="TreeGrafter"/>
</dbReference>
<proteinExistence type="predicted"/>
<dbReference type="GO" id="GO:0006364">
    <property type="term" value="P:rRNA processing"/>
    <property type="evidence" value="ECO:0007669"/>
    <property type="project" value="TreeGrafter"/>
</dbReference>
<dbReference type="PANTHER" id="PTHR18763:SF3">
    <property type="entry name" value="OS09G0477800 PROTEIN"/>
    <property type="match status" value="1"/>
</dbReference>
<dbReference type="Gene3D" id="2.130.10.10">
    <property type="entry name" value="YVTN repeat-like/Quinoprotein amine dehydrogenase"/>
    <property type="match status" value="1"/>
</dbReference>
<gene>
    <name evidence="2" type="ORF">Tci_008157</name>
</gene>
<feature type="repeat" description="WD" evidence="1">
    <location>
        <begin position="165"/>
        <end position="206"/>
    </location>
</feature>
<keyword evidence="1" id="KW-0853">WD repeat</keyword>